<dbReference type="Gene3D" id="2.60.120.260">
    <property type="entry name" value="Galactose-binding domain-like"/>
    <property type="match status" value="1"/>
</dbReference>
<organism evidence="2 3">
    <name type="scientific">Paragonimus heterotremus</name>
    <dbReference type="NCBI Taxonomy" id="100268"/>
    <lineage>
        <taxon>Eukaryota</taxon>
        <taxon>Metazoa</taxon>
        <taxon>Spiralia</taxon>
        <taxon>Lophotrochozoa</taxon>
        <taxon>Platyhelminthes</taxon>
        <taxon>Trematoda</taxon>
        <taxon>Digenea</taxon>
        <taxon>Plagiorchiida</taxon>
        <taxon>Troglotremata</taxon>
        <taxon>Troglotrematidae</taxon>
        <taxon>Paragonimus</taxon>
    </lineage>
</organism>
<reference evidence="2" key="1">
    <citation type="submission" date="2019-05" db="EMBL/GenBank/DDBJ databases">
        <title>Annotation for the trematode Paragonimus heterotremus.</title>
        <authorList>
            <person name="Choi Y.-J."/>
        </authorList>
    </citation>
    <scope>NUCLEOTIDE SEQUENCE</scope>
    <source>
        <strain evidence="2">LC</strain>
    </source>
</reference>
<dbReference type="EMBL" id="LUCH01003567">
    <property type="protein sequence ID" value="KAF5399978.1"/>
    <property type="molecule type" value="Genomic_DNA"/>
</dbReference>
<name>A0A8J4SJT1_9TREM</name>
<evidence type="ECO:0000313" key="2">
    <source>
        <dbReference type="EMBL" id="KAF5399978.1"/>
    </source>
</evidence>
<dbReference type="OrthoDB" id="10052260at2759"/>
<comment type="caution">
    <text evidence="2">The sequence shown here is derived from an EMBL/GenBank/DDBJ whole genome shotgun (WGS) entry which is preliminary data.</text>
</comment>
<protein>
    <submittedName>
        <fullName evidence="2">Galactose-binding domain-containing protein</fullName>
    </submittedName>
</protein>
<proteinExistence type="predicted"/>
<dbReference type="PROSITE" id="PS50022">
    <property type="entry name" value="FA58C_3"/>
    <property type="match status" value="1"/>
</dbReference>
<dbReference type="InterPro" id="IPR008979">
    <property type="entry name" value="Galactose-bd-like_sf"/>
</dbReference>
<keyword evidence="3" id="KW-1185">Reference proteome</keyword>
<dbReference type="SUPFAM" id="SSF49785">
    <property type="entry name" value="Galactose-binding domain-like"/>
    <property type="match status" value="1"/>
</dbReference>
<dbReference type="AlphaFoldDB" id="A0A8J4SJT1"/>
<evidence type="ECO:0000259" key="1">
    <source>
        <dbReference type="PROSITE" id="PS50022"/>
    </source>
</evidence>
<gene>
    <name evidence="2" type="ORF">PHET_06576</name>
</gene>
<dbReference type="InterPro" id="IPR000421">
    <property type="entry name" value="FA58C"/>
</dbReference>
<accession>A0A8J4SJT1</accession>
<feature type="domain" description="F5/8 type C" evidence="1">
    <location>
        <begin position="1"/>
        <end position="61"/>
    </location>
</feature>
<evidence type="ECO:0000313" key="3">
    <source>
        <dbReference type="Proteomes" id="UP000748531"/>
    </source>
</evidence>
<sequence length="141" mass="16042">MTLQICRTTVSSVLNKDSKQYGKTHLFDGNPETCWNSDHGSPQWIHIHLQSPVRLAAIRVQFQGGFSGLDTSLEAWNDEHTIGLVGNEVVSLFPKDNHLVQTFPVQFSEPYSHYRLVFHSSTDFYGRITVYYLELVPTNEG</sequence>
<dbReference type="Proteomes" id="UP000748531">
    <property type="component" value="Unassembled WGS sequence"/>
</dbReference>
<dbReference type="Pfam" id="PF00754">
    <property type="entry name" value="F5_F8_type_C"/>
    <property type="match status" value="1"/>
</dbReference>